<dbReference type="EMBL" id="BAABLP010000008">
    <property type="protein sequence ID" value="GAA4755174.1"/>
    <property type="molecule type" value="Genomic_DNA"/>
</dbReference>
<evidence type="ECO:0000313" key="3">
    <source>
        <dbReference type="Proteomes" id="UP001500121"/>
    </source>
</evidence>
<keyword evidence="3" id="KW-1185">Reference proteome</keyword>
<evidence type="ECO:0000256" key="1">
    <source>
        <dbReference type="SAM" id="MobiDB-lite"/>
    </source>
</evidence>
<comment type="caution">
    <text evidence="2">The sequence shown here is derived from an EMBL/GenBank/DDBJ whole genome shotgun (WGS) entry which is preliminary data.</text>
</comment>
<organism evidence="2 3">
    <name type="scientific">Amnibacterium soli</name>
    <dbReference type="NCBI Taxonomy" id="1282736"/>
    <lineage>
        <taxon>Bacteria</taxon>
        <taxon>Bacillati</taxon>
        <taxon>Actinomycetota</taxon>
        <taxon>Actinomycetes</taxon>
        <taxon>Micrococcales</taxon>
        <taxon>Microbacteriaceae</taxon>
        <taxon>Amnibacterium</taxon>
    </lineage>
</organism>
<sequence length="108" mass="12359">MCEIDAVDLVVAEHRQHTVLKHSFAEVRQHRIRLHASHVTVLRKEPEEEHATVSVRRGLTFAPPLRGRGHQSVDDSPRDTVCLRTPELRVMFRDPRPIPTCCEAPRNG</sequence>
<reference evidence="3" key="1">
    <citation type="journal article" date="2019" name="Int. J. Syst. Evol. Microbiol.">
        <title>The Global Catalogue of Microorganisms (GCM) 10K type strain sequencing project: providing services to taxonomists for standard genome sequencing and annotation.</title>
        <authorList>
            <consortium name="The Broad Institute Genomics Platform"/>
            <consortium name="The Broad Institute Genome Sequencing Center for Infectious Disease"/>
            <person name="Wu L."/>
            <person name="Ma J."/>
        </authorList>
    </citation>
    <scope>NUCLEOTIDE SEQUENCE [LARGE SCALE GENOMIC DNA]</scope>
    <source>
        <strain evidence="3">JCM 19015</strain>
    </source>
</reference>
<protein>
    <submittedName>
        <fullName evidence="2">Uncharacterized protein</fullName>
    </submittedName>
</protein>
<name>A0ABP8ZF99_9MICO</name>
<feature type="region of interest" description="Disordered" evidence="1">
    <location>
        <begin position="60"/>
        <end position="79"/>
    </location>
</feature>
<gene>
    <name evidence="2" type="ORF">GCM10025783_30440</name>
</gene>
<accession>A0ABP8ZF99</accession>
<evidence type="ECO:0000313" key="2">
    <source>
        <dbReference type="EMBL" id="GAA4755174.1"/>
    </source>
</evidence>
<proteinExistence type="predicted"/>
<dbReference type="Proteomes" id="UP001500121">
    <property type="component" value="Unassembled WGS sequence"/>
</dbReference>